<dbReference type="Gene3D" id="3.20.20.100">
    <property type="entry name" value="NADP-dependent oxidoreductase domain"/>
    <property type="match status" value="1"/>
</dbReference>
<dbReference type="SUPFAM" id="SSF51430">
    <property type="entry name" value="NAD(P)-linked oxidoreductase"/>
    <property type="match status" value="1"/>
</dbReference>
<keyword evidence="4" id="KW-1185">Reference proteome</keyword>
<dbReference type="PANTHER" id="PTHR43364">
    <property type="entry name" value="NADH-SPECIFIC METHYLGLYOXAL REDUCTASE-RELATED"/>
    <property type="match status" value="1"/>
</dbReference>
<reference evidence="3" key="1">
    <citation type="journal article" date="2020" name="Stud. Mycol.">
        <title>101 Dothideomycetes genomes: a test case for predicting lifestyles and emergence of pathogens.</title>
        <authorList>
            <person name="Haridas S."/>
            <person name="Albert R."/>
            <person name="Binder M."/>
            <person name="Bloem J."/>
            <person name="Labutti K."/>
            <person name="Salamov A."/>
            <person name="Andreopoulos B."/>
            <person name="Baker S."/>
            <person name="Barry K."/>
            <person name="Bills G."/>
            <person name="Bluhm B."/>
            <person name="Cannon C."/>
            <person name="Castanera R."/>
            <person name="Culley D."/>
            <person name="Daum C."/>
            <person name="Ezra D."/>
            <person name="Gonzalez J."/>
            <person name="Henrissat B."/>
            <person name="Kuo A."/>
            <person name="Liang C."/>
            <person name="Lipzen A."/>
            <person name="Lutzoni F."/>
            <person name="Magnuson J."/>
            <person name="Mondo S."/>
            <person name="Nolan M."/>
            <person name="Ohm R."/>
            <person name="Pangilinan J."/>
            <person name="Park H.-J."/>
            <person name="Ramirez L."/>
            <person name="Alfaro M."/>
            <person name="Sun H."/>
            <person name="Tritt A."/>
            <person name="Yoshinaga Y."/>
            <person name="Zwiers L.-H."/>
            <person name="Turgeon B."/>
            <person name="Goodwin S."/>
            <person name="Spatafora J."/>
            <person name="Crous P."/>
            <person name="Grigoriev I."/>
        </authorList>
    </citation>
    <scope>NUCLEOTIDE SEQUENCE</scope>
    <source>
        <strain evidence="3">Tuck. ex Michener</strain>
    </source>
</reference>
<name>A0A6A6GXL3_VIRVR</name>
<dbReference type="AlphaFoldDB" id="A0A6A6GXL3"/>
<gene>
    <name evidence="3" type="ORF">EV356DRAFT_508992</name>
</gene>
<accession>A0A6A6GXL3</accession>
<organism evidence="3 4">
    <name type="scientific">Viridothelium virens</name>
    <name type="common">Speckled blister lichen</name>
    <name type="synonym">Trypethelium virens</name>
    <dbReference type="NCBI Taxonomy" id="1048519"/>
    <lineage>
        <taxon>Eukaryota</taxon>
        <taxon>Fungi</taxon>
        <taxon>Dikarya</taxon>
        <taxon>Ascomycota</taxon>
        <taxon>Pezizomycotina</taxon>
        <taxon>Dothideomycetes</taxon>
        <taxon>Dothideomycetes incertae sedis</taxon>
        <taxon>Trypetheliales</taxon>
        <taxon>Trypetheliaceae</taxon>
        <taxon>Viridothelium</taxon>
    </lineage>
</organism>
<dbReference type="InterPro" id="IPR023210">
    <property type="entry name" value="NADP_OxRdtase_dom"/>
</dbReference>
<dbReference type="CDD" id="cd19075">
    <property type="entry name" value="AKR_AKR7A1-5"/>
    <property type="match status" value="1"/>
</dbReference>
<dbReference type="PANTHER" id="PTHR43364:SF4">
    <property type="entry name" value="NAD(P)-LINKED OXIDOREDUCTASE SUPERFAMILY PROTEIN"/>
    <property type="match status" value="1"/>
</dbReference>
<dbReference type="InterPro" id="IPR036812">
    <property type="entry name" value="NAD(P)_OxRdtase_dom_sf"/>
</dbReference>
<dbReference type="GO" id="GO:0016491">
    <property type="term" value="F:oxidoreductase activity"/>
    <property type="evidence" value="ECO:0007669"/>
    <property type="project" value="UniProtKB-KW"/>
</dbReference>
<evidence type="ECO:0000259" key="2">
    <source>
        <dbReference type="Pfam" id="PF00248"/>
    </source>
</evidence>
<dbReference type="Pfam" id="PF00248">
    <property type="entry name" value="Aldo_ket_red"/>
    <property type="match status" value="1"/>
</dbReference>
<feature type="domain" description="NADP-dependent oxidoreductase" evidence="2">
    <location>
        <begin position="14"/>
        <end position="295"/>
    </location>
</feature>
<dbReference type="OrthoDB" id="2310150at2759"/>
<evidence type="ECO:0000256" key="1">
    <source>
        <dbReference type="ARBA" id="ARBA00023002"/>
    </source>
</evidence>
<keyword evidence="1" id="KW-0560">Oxidoreductase</keyword>
<proteinExistence type="predicted"/>
<dbReference type="EMBL" id="ML991841">
    <property type="protein sequence ID" value="KAF2230462.1"/>
    <property type="molecule type" value="Genomic_DNA"/>
</dbReference>
<protein>
    <submittedName>
        <fullName evidence="3">Aldo/keto reductase</fullName>
    </submittedName>
</protein>
<sequence>MPKIIVGLMGGSVGKGSASLATSDQVSDFLMSLKRHNVLELDTARVYNSGKSEELLGSVPAKRDFAIATKAPGFVPGSLSYNNVIANCNASLKALGTNSMDLYYFHGPDRKTPLEESCRAIDELHHQGKFDRFGISNFNVAEVRSIHSICKKEGYVLPTAYQGCYNPLTRAVEDELLPTLRNLGMAFYAFSPLAGSFFSKPVDALRNPTLGSRMSEMAVFQSMYINDISLPLLENLTSLCEREGISVKEATLRWIMHHSVLGKDDGVILGGSAEQLEENIKACEKGSLPESIVADYQDMWVKYKEAGKAPPPSV</sequence>
<evidence type="ECO:0000313" key="4">
    <source>
        <dbReference type="Proteomes" id="UP000800092"/>
    </source>
</evidence>
<evidence type="ECO:0000313" key="3">
    <source>
        <dbReference type="EMBL" id="KAF2230462.1"/>
    </source>
</evidence>
<dbReference type="Proteomes" id="UP000800092">
    <property type="component" value="Unassembled WGS sequence"/>
</dbReference>
<dbReference type="InterPro" id="IPR050523">
    <property type="entry name" value="AKR_Detox_Biosynth"/>
</dbReference>